<dbReference type="CDD" id="cd02903">
    <property type="entry name" value="Macro_BAL-like"/>
    <property type="match status" value="2"/>
</dbReference>
<dbReference type="InterPro" id="IPR037197">
    <property type="entry name" value="WWE_dom_sf"/>
</dbReference>
<dbReference type="Gene3D" id="3.30.720.50">
    <property type="match status" value="1"/>
</dbReference>
<dbReference type="SMART" id="SM00506">
    <property type="entry name" value="A1pp"/>
    <property type="match status" value="3"/>
</dbReference>
<gene>
    <name evidence="12" type="ORF">DNTS_016449</name>
</gene>
<evidence type="ECO:0000313" key="12">
    <source>
        <dbReference type="EMBL" id="TRY60718.1"/>
    </source>
</evidence>
<dbReference type="Gene3D" id="3.40.220.10">
    <property type="entry name" value="Leucine Aminopeptidase, subunit E, domain 1"/>
    <property type="match status" value="3"/>
</dbReference>
<dbReference type="CDD" id="cd12300">
    <property type="entry name" value="RRM1_PAR14"/>
    <property type="match status" value="1"/>
</dbReference>
<dbReference type="InterPro" id="IPR057045">
    <property type="entry name" value="PARP14_KH_3"/>
</dbReference>
<dbReference type="Gene3D" id="3.90.228.10">
    <property type="match status" value="1"/>
</dbReference>
<comment type="similarity">
    <text evidence="6">Belongs to the ARTD/PARP family.</text>
</comment>
<dbReference type="Pfam" id="PF23253">
    <property type="entry name" value="KH_PARP14_6"/>
    <property type="match status" value="1"/>
</dbReference>
<dbReference type="Pfam" id="PF23084">
    <property type="entry name" value="KH_PARP14_1"/>
    <property type="match status" value="1"/>
</dbReference>
<dbReference type="SUPFAM" id="SSF56399">
    <property type="entry name" value="ADP-ribosylation"/>
    <property type="match status" value="1"/>
</dbReference>
<dbReference type="CDD" id="cd01439">
    <property type="entry name" value="TCCD_inducible_PARP_like"/>
    <property type="match status" value="1"/>
</dbReference>
<dbReference type="EC" id="2.4.2.-" evidence="7"/>
<dbReference type="Pfam" id="PF23254">
    <property type="entry name" value="KH_PARP14_8"/>
    <property type="match status" value="1"/>
</dbReference>
<dbReference type="Pfam" id="PF23251">
    <property type="entry name" value="KH_PARP14_4"/>
    <property type="match status" value="1"/>
</dbReference>
<feature type="region of interest" description="Disordered" evidence="8">
    <location>
        <begin position="109"/>
        <end position="130"/>
    </location>
</feature>
<evidence type="ECO:0000256" key="7">
    <source>
        <dbReference type="RuleBase" id="RU362114"/>
    </source>
</evidence>
<keyword evidence="13" id="KW-1185">Reference proteome</keyword>
<accession>A0A553N5L1</accession>
<evidence type="ECO:0000259" key="9">
    <source>
        <dbReference type="PROSITE" id="PS50918"/>
    </source>
</evidence>
<dbReference type="InterPro" id="IPR057043">
    <property type="entry name" value="PARP14_KH_2"/>
</dbReference>
<dbReference type="Pfam" id="PF23249">
    <property type="entry name" value="KH_PARP14_3"/>
    <property type="match status" value="1"/>
</dbReference>
<dbReference type="PROSITE" id="PS50918">
    <property type="entry name" value="WWE"/>
    <property type="match status" value="1"/>
</dbReference>
<comment type="subcellular location">
    <subcellularLocation>
        <location evidence="1">Nucleus</location>
    </subcellularLocation>
</comment>
<feature type="domain" description="Macro" evidence="11">
    <location>
        <begin position="761"/>
        <end position="947"/>
    </location>
</feature>
<dbReference type="Pfam" id="PF23222">
    <property type="entry name" value="RRM_PARP14_1"/>
    <property type="match status" value="1"/>
</dbReference>
<evidence type="ECO:0000256" key="4">
    <source>
        <dbReference type="ARBA" id="ARBA00023027"/>
    </source>
</evidence>
<keyword evidence="3 7" id="KW-0808">Transferase</keyword>
<dbReference type="InterPro" id="IPR012677">
    <property type="entry name" value="Nucleotide-bd_a/b_plait_sf"/>
</dbReference>
<dbReference type="InterPro" id="IPR057046">
    <property type="entry name" value="PARP14_KH_4"/>
</dbReference>
<evidence type="ECO:0000256" key="2">
    <source>
        <dbReference type="ARBA" id="ARBA00022676"/>
    </source>
</evidence>
<dbReference type="Gene3D" id="3.30.70.330">
    <property type="match status" value="2"/>
</dbReference>
<dbReference type="GO" id="GO:0003676">
    <property type="term" value="F:nucleic acid binding"/>
    <property type="evidence" value="ECO:0007669"/>
    <property type="project" value="InterPro"/>
</dbReference>
<dbReference type="InterPro" id="IPR057048">
    <property type="entry name" value="PARP14_KH_6"/>
</dbReference>
<dbReference type="GO" id="GO:0070212">
    <property type="term" value="P:protein poly-ADP-ribosylation"/>
    <property type="evidence" value="ECO:0007669"/>
    <property type="project" value="TreeGrafter"/>
</dbReference>
<dbReference type="FunFam" id="3.90.228.10:FF:000008">
    <property type="entry name" value="Poly [ADP-ribose] polymerase"/>
    <property type="match status" value="1"/>
</dbReference>
<dbReference type="STRING" id="623744.A0A553N5L1"/>
<feature type="domain" description="Macro" evidence="11">
    <location>
        <begin position="1172"/>
        <end position="1345"/>
    </location>
</feature>
<keyword evidence="2 7" id="KW-0328">Glycosyltransferase</keyword>
<dbReference type="SUPFAM" id="SSF52949">
    <property type="entry name" value="Macro domain-like"/>
    <property type="match status" value="3"/>
</dbReference>
<dbReference type="GO" id="GO:0003714">
    <property type="term" value="F:transcription corepressor activity"/>
    <property type="evidence" value="ECO:0007669"/>
    <property type="project" value="TreeGrafter"/>
</dbReference>
<dbReference type="SUPFAM" id="SSF54928">
    <property type="entry name" value="RNA-binding domain, RBD"/>
    <property type="match status" value="1"/>
</dbReference>
<dbReference type="InterPro" id="IPR054596">
    <property type="entry name" value="PARP14_WWE"/>
</dbReference>
<dbReference type="SUPFAM" id="SSF117839">
    <property type="entry name" value="WWE domain"/>
    <property type="match status" value="1"/>
</dbReference>
<dbReference type="Pfam" id="PF01661">
    <property type="entry name" value="Macro"/>
    <property type="match status" value="3"/>
</dbReference>
<dbReference type="PROSITE" id="PS51059">
    <property type="entry name" value="PARP_CATALYTIC"/>
    <property type="match status" value="1"/>
</dbReference>
<dbReference type="GO" id="GO:0010629">
    <property type="term" value="P:negative regulation of gene expression"/>
    <property type="evidence" value="ECO:0007669"/>
    <property type="project" value="TreeGrafter"/>
</dbReference>
<evidence type="ECO:0000313" key="13">
    <source>
        <dbReference type="Proteomes" id="UP000316079"/>
    </source>
</evidence>
<feature type="compositionally biased region" description="Acidic residues" evidence="8">
    <location>
        <begin position="109"/>
        <end position="126"/>
    </location>
</feature>
<dbReference type="Pfam" id="PF23245">
    <property type="entry name" value="RRM_PARP14_2"/>
    <property type="match status" value="1"/>
</dbReference>
<feature type="domain" description="WWE" evidence="9">
    <location>
        <begin position="1503"/>
        <end position="1578"/>
    </location>
</feature>
<dbReference type="InterPro" id="IPR052056">
    <property type="entry name" value="Mono-ARTD/PARP"/>
</dbReference>
<evidence type="ECO:0000259" key="11">
    <source>
        <dbReference type="PROSITE" id="PS51154"/>
    </source>
</evidence>
<organism evidence="12 13">
    <name type="scientific">Danionella cerebrum</name>
    <dbReference type="NCBI Taxonomy" id="2873325"/>
    <lineage>
        <taxon>Eukaryota</taxon>
        <taxon>Metazoa</taxon>
        <taxon>Chordata</taxon>
        <taxon>Craniata</taxon>
        <taxon>Vertebrata</taxon>
        <taxon>Euteleostomi</taxon>
        <taxon>Actinopterygii</taxon>
        <taxon>Neopterygii</taxon>
        <taxon>Teleostei</taxon>
        <taxon>Ostariophysi</taxon>
        <taxon>Cypriniformes</taxon>
        <taxon>Danionidae</taxon>
        <taxon>Danioninae</taxon>
        <taxon>Danionella</taxon>
    </lineage>
</organism>
<feature type="domain" description="Macro" evidence="11">
    <location>
        <begin position="975"/>
        <end position="1161"/>
    </location>
</feature>
<dbReference type="GO" id="GO:0005737">
    <property type="term" value="C:cytoplasm"/>
    <property type="evidence" value="ECO:0007669"/>
    <property type="project" value="TreeGrafter"/>
</dbReference>
<sequence length="1783" mass="198607">MATTGFPYALSVEGQWGPYSVNIKNKLTIYFQSAKKSDGGVCELEYTGSEPNIATVRFKEDEVRQRVLTKQNHEIKIGQKTVKLTLRLPTTELSATQELGLSGSTITADDIEMEEDKTDAAEDKEDESAPRSVVIENIQNNNEEILTMLVENVLRGSSEHDFSIEVIPESNCAVVTFSTRKDTEYFVLSCLDNEKIKKRDMTVRILEKPRKVKAEGLPPGSNIDLIMLYFEKYAELEEEGVTIETEESAIITFKNPEDAAKVINQPHQIKKLPFKVLPYYDRLQTALYGKERPLLKLPEAFIEKIDRSLSQHFKTNPKSQDSVSKAMSGHFSEVDFQSPALKISPMSSLLHQGENTRKLIQLWKENARERLLDSLAQFISVELHVPKDVWTNVQAEIEMVTEEAVTLISYAHEETIAIAGPQERVNSIEGILKETILQATQKAQRTKGSESGEIRMLPSIYNLVVCQGVEQEIRNKFPQMDLTYLVHSEKLTFYGLKNEVLETKSKVLERVLSLIRKPAELNQSVLDFLLQKDLEKVGQDLFFSKGINVAFEADKSRLLLVGKTEDDLKDAEKHLMKNLGHRSFTVDDPSVLLKSDWIDLLSQIKNDVATVAVQTSADEVVVSGFLDSVDDVEKKLYDFVQENSQIEKTLKAHKTVVAFVEKHKTQEWSEEAKSKVNVDFKVDSLMISGPRLHVSRLESLFNRLLSSTHHSTMKIVKPGAKKYFKENKFNITYASTNFNCLVELMDDPDHPRPTPRSMKIKPLYQHKIREGLVVNVHKADMCTFKADAVVGTCNKSLILDGGLAKALSDAVGPNLQNECNTHKGQPLSTGDVVFLGAGGQLQCNHVIFVVGPHYNAKMHQESVKLLETTVKKTLNKAVQYHLQSLAIPAISAGNYGFPLDVCALTIVKTIKGFCEFFEGGTTLKEINLVDNNDKTVQALQDAVKNVFGLSAHSKPSVSSGSPAPNQPQTTVFFQGASHSFKTKEGLTVTLMKGNIENTTMDVVVNTLSSDLNLGVGAISNALLKAAGPQLQVLLNQQVTGSANIGAIFETAGANLKNKLVFHAVVPHWNKGLGQEQKVLEDIMDKCLSKAEQRKQSSIVFSAIGTGNLGFPKPVVACLMLDSIFQFSSKRSSKCVQEVVFALNPKDAQTIQVFTDEFTKRFLDRPFSKIVTKSGIHETTLGGITLQVLKGDITAEKTDVIVSSTNNQFTLKAGVSKAILDKAGPTVEDECKQNGSKANGVLMTQAGNLQCKRIIHIAAQSNAALLQKYVTKALEMCDGQKLTSIALPAIGTGQAGQSASQVADSMMDGIIDFFRKTPQSSLKLIRLVVFQDAMLPDFHRSLQSRETSPPKQEKDSTWSKIKAFAASAKSYFTGSWEKEMKQHGGKDFVIEGMEADPVFFSVCGSSQADVEKTKDFLKETVDRLIVSHAIKDPSILHLTEEDQERIQDLQKTIDVTIKFEYTANKVSKDAQGEAKLIVEGLDRDVLKGSEEIREMLKIVKEQESLRKEMELVKEIVEWQYEQGGHYKKFDKRINFQLEQALANEAPDIKLNLQGQTYQVKLPEGPAVSSTGGNQMNIRRIDKLKASESIPQNWDAMPSNDLVKKFNLPTTNSEYQEVLKLFKATCSNRKVLKIERIQNPGMWRNYQNNKSIMEKKNGHVNNEKKLFHGTSEQTLVHIEKDGFNRSYAGQHAAAYGNGTYFALNASYSSSDTYSAPNPLNNHKHMYLCRVLTGDYTTGQGGMKVPPVKPGTLDNYDTVVDNPNSPTIFVVMKDDHAYPEYLITFT</sequence>
<dbReference type="Pfam" id="PF23085">
    <property type="entry name" value="RRM_PARP14_3"/>
    <property type="match status" value="1"/>
</dbReference>
<dbReference type="EMBL" id="SRMA01027028">
    <property type="protein sequence ID" value="TRY60718.1"/>
    <property type="molecule type" value="Genomic_DNA"/>
</dbReference>
<evidence type="ECO:0000259" key="10">
    <source>
        <dbReference type="PROSITE" id="PS51059"/>
    </source>
</evidence>
<dbReference type="GO" id="GO:0003950">
    <property type="term" value="F:NAD+ poly-ADP-ribosyltransferase activity"/>
    <property type="evidence" value="ECO:0007669"/>
    <property type="project" value="UniProtKB-UniRule"/>
</dbReference>
<comment type="caution">
    <text evidence="12">The sequence shown here is derived from an EMBL/GenBank/DDBJ whole genome shotgun (WGS) entry which is preliminary data.</text>
</comment>
<dbReference type="InterPro" id="IPR057049">
    <property type="entry name" value="PARP14_KH_8"/>
</dbReference>
<feature type="domain" description="PARP catalytic" evidence="10">
    <location>
        <begin position="1586"/>
        <end position="1783"/>
    </location>
</feature>
<dbReference type="Pfam" id="PF23248">
    <property type="entry name" value="KH_PARP14_2"/>
    <property type="match status" value="1"/>
</dbReference>
<evidence type="ECO:0000256" key="5">
    <source>
        <dbReference type="ARBA" id="ARBA00023242"/>
    </source>
</evidence>
<dbReference type="GO" id="GO:0005634">
    <property type="term" value="C:nucleus"/>
    <property type="evidence" value="ECO:0007669"/>
    <property type="project" value="UniProtKB-SubCell"/>
</dbReference>
<dbReference type="InterPro" id="IPR043472">
    <property type="entry name" value="Macro_dom-like"/>
</dbReference>
<keyword evidence="5" id="KW-0539">Nucleus</keyword>
<dbReference type="InterPro" id="IPR004170">
    <property type="entry name" value="WWE_dom"/>
</dbReference>
<dbReference type="InterPro" id="IPR057051">
    <property type="entry name" value="PARP14_RPM_1"/>
</dbReference>
<dbReference type="Pfam" id="PF22005">
    <property type="entry name" value="WWE_1"/>
    <property type="match status" value="1"/>
</dbReference>
<dbReference type="CDD" id="cd02907">
    <property type="entry name" value="Macro_Af1521_BAL-like"/>
    <property type="match status" value="1"/>
</dbReference>
<dbReference type="Pfam" id="PF23252">
    <property type="entry name" value="KH_PARP14_5"/>
    <property type="match status" value="1"/>
</dbReference>
<protein>
    <recommendedName>
        <fullName evidence="7">Poly [ADP-ribose] polymerase</fullName>
        <shortName evidence="7">PARP</shortName>
        <ecNumber evidence="7">2.4.2.-</ecNumber>
    </recommendedName>
</protein>
<dbReference type="PANTHER" id="PTHR14453:SF89">
    <property type="entry name" value="PROTEIN MONO-ADP-RIBOSYLTRANSFERASE PARP14"/>
    <property type="match status" value="1"/>
</dbReference>
<dbReference type="Proteomes" id="UP000316079">
    <property type="component" value="Unassembled WGS sequence"/>
</dbReference>
<proteinExistence type="inferred from homology"/>
<evidence type="ECO:0000256" key="1">
    <source>
        <dbReference type="ARBA" id="ARBA00004123"/>
    </source>
</evidence>
<evidence type="ECO:0000256" key="8">
    <source>
        <dbReference type="SAM" id="MobiDB-lite"/>
    </source>
</evidence>
<keyword evidence="4 7" id="KW-0520">NAD</keyword>
<evidence type="ECO:0000256" key="3">
    <source>
        <dbReference type="ARBA" id="ARBA00022679"/>
    </source>
</evidence>
<evidence type="ECO:0000256" key="6">
    <source>
        <dbReference type="ARBA" id="ARBA00024347"/>
    </source>
</evidence>
<dbReference type="InterPro" id="IPR057044">
    <property type="entry name" value="PARP14_KH_1"/>
</dbReference>
<dbReference type="PROSITE" id="PS51154">
    <property type="entry name" value="MACRO"/>
    <property type="match status" value="3"/>
</dbReference>
<dbReference type="OrthoDB" id="6133115at2759"/>
<dbReference type="InterPro" id="IPR012317">
    <property type="entry name" value="Poly(ADP-ribose)pol_cat_dom"/>
</dbReference>
<reference evidence="12 13" key="1">
    <citation type="journal article" date="2019" name="Sci. Data">
        <title>Hybrid genome assembly and annotation of Danionella translucida.</title>
        <authorList>
            <person name="Kadobianskyi M."/>
            <person name="Schulze L."/>
            <person name="Schuelke M."/>
            <person name="Judkewitz B."/>
        </authorList>
    </citation>
    <scope>NUCLEOTIDE SEQUENCE [LARGE SCALE GENOMIC DNA]</scope>
    <source>
        <strain evidence="12 13">Bolton</strain>
    </source>
</reference>
<dbReference type="InterPro" id="IPR057050">
    <property type="entry name" value="RRM_PARP14_2"/>
</dbReference>
<dbReference type="GO" id="GO:1990404">
    <property type="term" value="F:NAD+-protein mono-ADP-ribosyltransferase activity"/>
    <property type="evidence" value="ECO:0007669"/>
    <property type="project" value="TreeGrafter"/>
</dbReference>
<dbReference type="InterPro" id="IPR002589">
    <property type="entry name" value="Macro_dom"/>
</dbReference>
<dbReference type="InterPro" id="IPR035979">
    <property type="entry name" value="RBD_domain_sf"/>
</dbReference>
<name>A0A553N5L1_9TELE</name>
<dbReference type="PANTHER" id="PTHR14453">
    <property type="entry name" value="PARP/ZINC FINGER CCCH TYPE DOMAIN CONTAINING PROTEIN"/>
    <property type="match status" value="1"/>
</dbReference>
<dbReference type="Pfam" id="PF00644">
    <property type="entry name" value="PARP"/>
    <property type="match status" value="1"/>
</dbReference>
<dbReference type="InterPro" id="IPR057047">
    <property type="entry name" value="PARP14_KH_5"/>
</dbReference>